<gene>
    <name evidence="1" type="ORF">RLT85_07530</name>
</gene>
<dbReference type="PROSITE" id="PS51257">
    <property type="entry name" value="PROKAR_LIPOPROTEIN"/>
    <property type="match status" value="1"/>
</dbReference>
<dbReference type="RefSeq" id="WP_311401416.1">
    <property type="nucleotide sequence ID" value="NZ_JAVRBG010000006.1"/>
</dbReference>
<dbReference type="Pfam" id="PF01112">
    <property type="entry name" value="Asparaginase_2"/>
    <property type="match status" value="1"/>
</dbReference>
<comment type="caution">
    <text evidence="1">The sequence shown here is derived from an EMBL/GenBank/DDBJ whole genome shotgun (WGS) entry which is preliminary data.</text>
</comment>
<dbReference type="InterPro" id="IPR000246">
    <property type="entry name" value="Peptidase_T2"/>
</dbReference>
<organism evidence="1 2">
    <name type="scientific">Mesonia ostreae</name>
    <dbReference type="NCBI Taxonomy" id="861110"/>
    <lineage>
        <taxon>Bacteria</taxon>
        <taxon>Pseudomonadati</taxon>
        <taxon>Bacteroidota</taxon>
        <taxon>Flavobacteriia</taxon>
        <taxon>Flavobacteriales</taxon>
        <taxon>Flavobacteriaceae</taxon>
        <taxon>Mesonia</taxon>
    </lineage>
</organism>
<dbReference type="PANTHER" id="PTHR10188:SF6">
    <property type="entry name" value="N(4)-(BETA-N-ACETYLGLUCOSAMINYL)-L-ASPARAGINASE"/>
    <property type="match status" value="1"/>
</dbReference>
<dbReference type="SUPFAM" id="SSF56235">
    <property type="entry name" value="N-terminal nucleophile aminohydrolases (Ntn hydrolases)"/>
    <property type="match status" value="1"/>
</dbReference>
<proteinExistence type="predicted"/>
<sequence length="354" mass="38125">MKNILLLWAVLCLSISCQQTNKSQSKSSQKQTTADSVQQKPNAPFGIVIHGGAGYITKESLSDSLEKAYHEKLSEAISKGNEILKNGGSAVEAVQRTINIMEDSPLFNAGKGAVLTHEEQPELDASIMDGKTLNAGGVSGVSTIKNPINLAYEVMENSAHVLLSGKGAEVFAKTRNLTLVDPSYFITPKQLQNVRRIKKEQENKQSNFYTPDLNGSKFGTVGCVALDKNGNLAAGTSTGGMTNKKWGRIGDSPIIGAGTYANNATCAVSGTGWGEFYIRGVVAYDISALMEYKGLSLEEAVKKVIYEKQPQLGGEGGIIAIDHLGNIAMEFNTPGMFRASYLNDELNIKMYKKE</sequence>
<name>A0ABU2KID8_9FLAO</name>
<keyword evidence="2" id="KW-1185">Reference proteome</keyword>
<dbReference type="EMBL" id="JAVRBG010000006">
    <property type="protein sequence ID" value="MDT0294482.1"/>
    <property type="molecule type" value="Genomic_DNA"/>
</dbReference>
<reference evidence="2" key="1">
    <citation type="submission" date="2023-07" db="EMBL/GenBank/DDBJ databases">
        <title>Isolating and identifying novel microbial strains from the Mariana Trench.</title>
        <authorList>
            <person name="Fu H."/>
        </authorList>
    </citation>
    <scope>NUCLEOTIDE SEQUENCE [LARGE SCALE GENOMIC DNA]</scope>
    <source>
        <strain evidence="2">T-y2</strain>
    </source>
</reference>
<evidence type="ECO:0000313" key="1">
    <source>
        <dbReference type="EMBL" id="MDT0294482.1"/>
    </source>
</evidence>
<protein>
    <submittedName>
        <fullName evidence="1">Isoaspartyl peptidase/L-asparaginase</fullName>
    </submittedName>
</protein>
<accession>A0ABU2KID8</accession>
<dbReference type="PANTHER" id="PTHR10188">
    <property type="entry name" value="L-ASPARAGINASE"/>
    <property type="match status" value="1"/>
</dbReference>
<evidence type="ECO:0000313" key="2">
    <source>
        <dbReference type="Proteomes" id="UP001182991"/>
    </source>
</evidence>
<dbReference type="Proteomes" id="UP001182991">
    <property type="component" value="Unassembled WGS sequence"/>
</dbReference>
<dbReference type="CDD" id="cd04701">
    <property type="entry name" value="Asparaginase_2"/>
    <property type="match status" value="1"/>
</dbReference>
<dbReference type="Gene3D" id="3.60.20.30">
    <property type="entry name" value="(Glycosyl)asparaginase"/>
    <property type="match status" value="1"/>
</dbReference>
<dbReference type="InterPro" id="IPR029055">
    <property type="entry name" value="Ntn_hydrolases_N"/>
</dbReference>